<evidence type="ECO:0000313" key="1">
    <source>
        <dbReference type="EMBL" id="KPQ29937.1"/>
    </source>
</evidence>
<organism evidence="1 2">
    <name type="scientific">Marinobacter excellens HL-55</name>
    <dbReference type="NCBI Taxonomy" id="1305731"/>
    <lineage>
        <taxon>Bacteria</taxon>
        <taxon>Pseudomonadati</taxon>
        <taxon>Pseudomonadota</taxon>
        <taxon>Gammaproteobacteria</taxon>
        <taxon>Pseudomonadales</taxon>
        <taxon>Marinobacteraceae</taxon>
        <taxon>Marinobacter</taxon>
    </lineage>
</organism>
<name>A0A0P8B910_9GAMM</name>
<evidence type="ECO:0008006" key="3">
    <source>
        <dbReference type="Google" id="ProtNLM"/>
    </source>
</evidence>
<dbReference type="OrthoDB" id="6346050at2"/>
<evidence type="ECO:0000313" key="2">
    <source>
        <dbReference type="Proteomes" id="UP000050416"/>
    </source>
</evidence>
<dbReference type="InterPro" id="IPR010352">
    <property type="entry name" value="DUF945"/>
</dbReference>
<accession>A0A0P8B910</accession>
<sequence length="431" mass="46341">MNLKKWMIAGAAVLVVAGVAPWGVGFLTEQHWQEATQEVNSAQPFLRMQTDKYQRGLLGSEVSGTVTLLDPATGESNQFEFEVKVSHGVTGSYLDFRPTQGWQPEGADWFPEADPKLTLETRVWGSATLELQAPVTQIDHPVSGGSFRSSGGLARLDIGSMGEKANMLMVWPAVVVVGPAMNVSIENIQLEQSLAWLSGDIWTGSGTMTVESVTLQGVQAEPVTLSGLSLTSHSEADRKGERLDSTMLLALDSVALEGEAFGPHRMEVAVDGLDVASWNAFSAVMTEMQTMAQPPAGQSPQASFEQQMAMMQRFSDSVRGLAAAGFSAGIRELSLATPEGPVEGNLELSHPELSDSERANMLMVMQQLTGSLDFSMPLALAEDYPEVRMQVAPLIKQGLLVESGDQLVMAGRMENLVLDINGLEIPLPPLL</sequence>
<dbReference type="Proteomes" id="UP000050416">
    <property type="component" value="Unassembled WGS sequence"/>
</dbReference>
<protein>
    <recommendedName>
        <fullName evidence="3">DUF945 domain-containing protein</fullName>
    </recommendedName>
</protein>
<dbReference type="STRING" id="1305731.GCA_000934705_03384"/>
<dbReference type="PATRIC" id="fig|1305731.5.peg.3039"/>
<dbReference type="EMBL" id="LJZQ01000004">
    <property type="protein sequence ID" value="KPQ29937.1"/>
    <property type="molecule type" value="Genomic_DNA"/>
</dbReference>
<reference evidence="1 2" key="1">
    <citation type="submission" date="2015-09" db="EMBL/GenBank/DDBJ databases">
        <title>Identification and resolution of microdiversity through metagenomic sequencing of parallel consortia.</title>
        <authorList>
            <person name="Nelson W.C."/>
            <person name="Romine M.F."/>
            <person name="Lindemann S.R."/>
        </authorList>
    </citation>
    <scope>NUCLEOTIDE SEQUENCE [LARGE SCALE GENOMIC DNA]</scope>
    <source>
        <strain evidence="1">HL-55</strain>
    </source>
</reference>
<gene>
    <name evidence="1" type="ORF">HLUCCX14_04710</name>
</gene>
<comment type="caution">
    <text evidence="1">The sequence shown here is derived from an EMBL/GenBank/DDBJ whole genome shotgun (WGS) entry which is preliminary data.</text>
</comment>
<dbReference type="AlphaFoldDB" id="A0A0P8B910"/>
<dbReference type="Pfam" id="PF06097">
    <property type="entry name" value="DUF945"/>
    <property type="match status" value="1"/>
</dbReference>
<proteinExistence type="predicted"/>